<evidence type="ECO:0000313" key="2">
    <source>
        <dbReference type="Proteomes" id="UP001516400"/>
    </source>
</evidence>
<evidence type="ECO:0000313" key="1">
    <source>
        <dbReference type="EMBL" id="KAL3280364.1"/>
    </source>
</evidence>
<accession>A0ABD2NP38</accession>
<protein>
    <submittedName>
        <fullName evidence="1">Uncharacterized protein</fullName>
    </submittedName>
</protein>
<keyword evidence="2" id="KW-1185">Reference proteome</keyword>
<gene>
    <name evidence="1" type="ORF">HHI36_017853</name>
</gene>
<dbReference type="EMBL" id="JABFTP020000124">
    <property type="protein sequence ID" value="KAL3280364.1"/>
    <property type="molecule type" value="Genomic_DNA"/>
</dbReference>
<sequence length="69" mass="7929">MIEDWQHIVNEFNKSSELVRNPNTKAFFLSDETEVMGVIKERKNDKASIEIEAEILKKIGLFPGTLKHA</sequence>
<comment type="caution">
    <text evidence="1">The sequence shown here is derived from an EMBL/GenBank/DDBJ whole genome shotgun (WGS) entry which is preliminary data.</text>
</comment>
<reference evidence="1 2" key="1">
    <citation type="journal article" date="2021" name="BMC Biol.">
        <title>Horizontally acquired antibacterial genes associated with adaptive radiation of ladybird beetles.</title>
        <authorList>
            <person name="Li H.S."/>
            <person name="Tang X.F."/>
            <person name="Huang Y.H."/>
            <person name="Xu Z.Y."/>
            <person name="Chen M.L."/>
            <person name="Du X.Y."/>
            <person name="Qiu B.Y."/>
            <person name="Chen P.T."/>
            <person name="Zhang W."/>
            <person name="Slipinski A."/>
            <person name="Escalona H.E."/>
            <person name="Waterhouse R.M."/>
            <person name="Zwick A."/>
            <person name="Pang H."/>
        </authorList>
    </citation>
    <scope>NUCLEOTIDE SEQUENCE [LARGE SCALE GENOMIC DNA]</scope>
    <source>
        <strain evidence="1">SYSU2018</strain>
    </source>
</reference>
<feature type="non-terminal residue" evidence="1">
    <location>
        <position position="69"/>
    </location>
</feature>
<proteinExistence type="predicted"/>
<dbReference type="AlphaFoldDB" id="A0ABD2NP38"/>
<organism evidence="1 2">
    <name type="scientific">Cryptolaemus montrouzieri</name>
    <dbReference type="NCBI Taxonomy" id="559131"/>
    <lineage>
        <taxon>Eukaryota</taxon>
        <taxon>Metazoa</taxon>
        <taxon>Ecdysozoa</taxon>
        <taxon>Arthropoda</taxon>
        <taxon>Hexapoda</taxon>
        <taxon>Insecta</taxon>
        <taxon>Pterygota</taxon>
        <taxon>Neoptera</taxon>
        <taxon>Endopterygota</taxon>
        <taxon>Coleoptera</taxon>
        <taxon>Polyphaga</taxon>
        <taxon>Cucujiformia</taxon>
        <taxon>Coccinelloidea</taxon>
        <taxon>Coccinellidae</taxon>
        <taxon>Scymninae</taxon>
        <taxon>Scymnini</taxon>
        <taxon>Cryptolaemus</taxon>
    </lineage>
</organism>
<name>A0ABD2NP38_9CUCU</name>
<dbReference type="Proteomes" id="UP001516400">
    <property type="component" value="Unassembled WGS sequence"/>
</dbReference>